<sequence length="76" mass="8198">MLEQELAWLQVEKGARDQRLMAESDQSTVVTQTRLHRCSMEPATLAAVLAVPGASCLGLPEQQQARFAPETAASSS</sequence>
<gene>
    <name evidence="1" type="ORF">UY3_08365</name>
</gene>
<keyword evidence="2" id="KW-1185">Reference proteome</keyword>
<organism evidence="1 2">
    <name type="scientific">Chelonia mydas</name>
    <name type="common">Green sea-turtle</name>
    <name type="synonym">Chelonia agassizi</name>
    <dbReference type="NCBI Taxonomy" id="8469"/>
    <lineage>
        <taxon>Eukaryota</taxon>
        <taxon>Metazoa</taxon>
        <taxon>Chordata</taxon>
        <taxon>Craniata</taxon>
        <taxon>Vertebrata</taxon>
        <taxon>Euteleostomi</taxon>
        <taxon>Archelosauria</taxon>
        <taxon>Testudinata</taxon>
        <taxon>Testudines</taxon>
        <taxon>Cryptodira</taxon>
        <taxon>Durocryptodira</taxon>
        <taxon>Americhelydia</taxon>
        <taxon>Chelonioidea</taxon>
        <taxon>Cheloniidae</taxon>
        <taxon>Chelonia</taxon>
    </lineage>
</organism>
<accession>M7BFZ2</accession>
<dbReference type="EMBL" id="KB532022">
    <property type="protein sequence ID" value="EMP34535.1"/>
    <property type="molecule type" value="Genomic_DNA"/>
</dbReference>
<proteinExistence type="predicted"/>
<evidence type="ECO:0000313" key="1">
    <source>
        <dbReference type="EMBL" id="EMP34535.1"/>
    </source>
</evidence>
<dbReference type="Proteomes" id="UP000031443">
    <property type="component" value="Unassembled WGS sequence"/>
</dbReference>
<reference evidence="2" key="1">
    <citation type="journal article" date="2013" name="Nat. Genet.">
        <title>The draft genomes of soft-shell turtle and green sea turtle yield insights into the development and evolution of the turtle-specific body plan.</title>
        <authorList>
            <person name="Wang Z."/>
            <person name="Pascual-Anaya J."/>
            <person name="Zadissa A."/>
            <person name="Li W."/>
            <person name="Niimura Y."/>
            <person name="Huang Z."/>
            <person name="Li C."/>
            <person name="White S."/>
            <person name="Xiong Z."/>
            <person name="Fang D."/>
            <person name="Wang B."/>
            <person name="Ming Y."/>
            <person name="Chen Y."/>
            <person name="Zheng Y."/>
            <person name="Kuraku S."/>
            <person name="Pignatelli M."/>
            <person name="Herrero J."/>
            <person name="Beal K."/>
            <person name="Nozawa M."/>
            <person name="Li Q."/>
            <person name="Wang J."/>
            <person name="Zhang H."/>
            <person name="Yu L."/>
            <person name="Shigenobu S."/>
            <person name="Wang J."/>
            <person name="Liu J."/>
            <person name="Flicek P."/>
            <person name="Searle S."/>
            <person name="Wang J."/>
            <person name="Kuratani S."/>
            <person name="Yin Y."/>
            <person name="Aken B."/>
            <person name="Zhang G."/>
            <person name="Irie N."/>
        </authorList>
    </citation>
    <scope>NUCLEOTIDE SEQUENCE [LARGE SCALE GENOMIC DNA]</scope>
</reference>
<protein>
    <submittedName>
        <fullName evidence="1">Uncharacterized protein</fullName>
    </submittedName>
</protein>
<dbReference type="AlphaFoldDB" id="M7BFZ2"/>
<name>M7BFZ2_CHEMY</name>
<evidence type="ECO:0000313" key="2">
    <source>
        <dbReference type="Proteomes" id="UP000031443"/>
    </source>
</evidence>